<dbReference type="AlphaFoldDB" id="A0A1R2D0J1"/>
<dbReference type="EMBL" id="MPUH01000021">
    <property type="protein sequence ID" value="OMJ94778.1"/>
    <property type="molecule type" value="Genomic_DNA"/>
</dbReference>
<protein>
    <submittedName>
        <fullName evidence="1">Uncharacterized protein</fullName>
    </submittedName>
</protein>
<evidence type="ECO:0000313" key="1">
    <source>
        <dbReference type="EMBL" id="OMJ94778.1"/>
    </source>
</evidence>
<accession>A0A1R2D0J1</accession>
<sequence length="238" mass="26364">MEKSLLLFASLKGYHYTSSQTGIAIQDLTNLWRNPSNFNCNFSNSILKVLKTSLNSMGMDNASDFFGISQVLFEALTNPNLELAFLNQAKNDIIPISTDKDIQTQSYFLDITSSNNLNLASQAFQTMPNNYNFANYPFYNQIISSLSQPTASAYKNTQIPGVNIQNTGTFNNTIPVNAMNLPQQNFTSPSISPTQNNSKTGFNPVPVSMRKAFNPATLPEHKPCRGSITCPDYSFIPN</sequence>
<comment type="caution">
    <text evidence="1">The sequence shown here is derived from an EMBL/GenBank/DDBJ whole genome shotgun (WGS) entry which is preliminary data.</text>
</comment>
<keyword evidence="2" id="KW-1185">Reference proteome</keyword>
<name>A0A1R2D0J1_9CILI</name>
<organism evidence="1 2">
    <name type="scientific">Stentor coeruleus</name>
    <dbReference type="NCBI Taxonomy" id="5963"/>
    <lineage>
        <taxon>Eukaryota</taxon>
        <taxon>Sar</taxon>
        <taxon>Alveolata</taxon>
        <taxon>Ciliophora</taxon>
        <taxon>Postciliodesmatophora</taxon>
        <taxon>Heterotrichea</taxon>
        <taxon>Heterotrichida</taxon>
        <taxon>Stentoridae</taxon>
        <taxon>Stentor</taxon>
    </lineage>
</organism>
<proteinExistence type="predicted"/>
<gene>
    <name evidence="1" type="ORF">SteCoe_1957</name>
</gene>
<evidence type="ECO:0000313" key="2">
    <source>
        <dbReference type="Proteomes" id="UP000187209"/>
    </source>
</evidence>
<dbReference type="Proteomes" id="UP000187209">
    <property type="component" value="Unassembled WGS sequence"/>
</dbReference>
<reference evidence="1 2" key="1">
    <citation type="submission" date="2016-11" db="EMBL/GenBank/DDBJ databases">
        <title>The macronuclear genome of Stentor coeruleus: a giant cell with tiny introns.</title>
        <authorList>
            <person name="Slabodnick M."/>
            <person name="Ruby J.G."/>
            <person name="Reiff S.B."/>
            <person name="Swart E.C."/>
            <person name="Gosai S."/>
            <person name="Prabakaran S."/>
            <person name="Witkowska E."/>
            <person name="Larue G.E."/>
            <person name="Fisher S."/>
            <person name="Freeman R.M."/>
            <person name="Gunawardena J."/>
            <person name="Chu W."/>
            <person name="Stover N.A."/>
            <person name="Gregory B.D."/>
            <person name="Nowacki M."/>
            <person name="Derisi J."/>
            <person name="Roy S.W."/>
            <person name="Marshall W.F."/>
            <person name="Sood P."/>
        </authorList>
    </citation>
    <scope>NUCLEOTIDE SEQUENCE [LARGE SCALE GENOMIC DNA]</scope>
    <source>
        <strain evidence="1">WM001</strain>
    </source>
</reference>